<dbReference type="ExpressionAtlas" id="H0YA94">
    <property type="expression patterns" value="baseline and differential"/>
</dbReference>
<dbReference type="EMBL" id="AL645504">
    <property type="status" value="NOT_ANNOTATED_CDS"/>
    <property type="molecule type" value="Genomic_DNA"/>
</dbReference>
<reference evidence="1 2" key="2">
    <citation type="journal article" date="2004" name="Nature">
        <title>Finishing the euchromatic sequence of the human genome.</title>
        <authorList>
            <consortium name="International Human Genome Sequencing Consortium"/>
        </authorList>
    </citation>
    <scope>NUCLEOTIDE SEQUENCE [LARGE SCALE GENOMIC DNA]</scope>
</reference>
<dbReference type="EMBL" id="AC092800">
    <property type="status" value="NOT_ANNOTATED_CDS"/>
    <property type="molecule type" value="Genomic_DNA"/>
</dbReference>
<dbReference type="AlphaFoldDB" id="H0YA94"/>
<sequence>SAKGQLTNIGLYGQIRHPPACMEAEE</sequence>
<dbReference type="UCSC" id="uc057ojm.1">
    <property type="organism name" value="human"/>
</dbReference>
<dbReference type="Ensembl" id="ENST00000477118.2">
    <property type="protein sequence ID" value="ENSP00000426436.1"/>
    <property type="gene ID" value="ENSG00000134369.17"/>
</dbReference>
<accession>H0YA94</accession>
<reference evidence="1 2" key="1">
    <citation type="journal article" date="2001" name="Nature">
        <title>Initial sequencing and analysis of the human genome.</title>
        <authorList>
            <consortium name="International Human Genome Sequencing Consortium"/>
            <person name="Lander E.S."/>
            <person name="Linton L.M."/>
            <person name="Birren B."/>
            <person name="Nusbaum C."/>
            <person name="Zody M.C."/>
            <person name="Baldwin J."/>
            <person name="Devon K."/>
            <person name="Dewar K."/>
            <person name="Doyle M."/>
            <person name="FitzHugh W."/>
            <person name="Funke R."/>
            <person name="Gage D."/>
            <person name="Harris K."/>
            <person name="Heaford A."/>
            <person name="Howland J."/>
            <person name="Kann L."/>
            <person name="Lehoczky J."/>
            <person name="LeVine R."/>
            <person name="McEwan P."/>
            <person name="McKernan K."/>
            <person name="Meldrim J."/>
            <person name="Mesirov J.P."/>
            <person name="Miranda C."/>
            <person name="Morris W."/>
            <person name="Naylor J."/>
            <person name="Raymond C."/>
            <person name="Rosetti M."/>
            <person name="Santos R."/>
            <person name="Sheridan A."/>
            <person name="Sougnez C."/>
            <person name="Stange-Thomann N."/>
            <person name="Stojanovic N."/>
            <person name="Subramanian A."/>
            <person name="Wyman D."/>
            <person name="Rogers J."/>
            <person name="Sulston J."/>
            <person name="Ainscough R."/>
            <person name="Beck S."/>
            <person name="Bentley D."/>
            <person name="Burton J."/>
            <person name="Clee C."/>
            <person name="Carter N."/>
            <person name="Coulson A."/>
            <person name="Deadman R."/>
            <person name="Deloukas P."/>
            <person name="Dunham A."/>
            <person name="Dunham I."/>
            <person name="Durbin R."/>
            <person name="French L."/>
            <person name="Grafham D."/>
            <person name="Gregory S."/>
            <person name="Hubbard T."/>
            <person name="Humphray S."/>
            <person name="Hunt A."/>
            <person name="Jones M."/>
            <person name="Lloyd C."/>
            <person name="McMurray A."/>
            <person name="Matthews L."/>
            <person name="Mercer S."/>
            <person name="Milne S."/>
            <person name="Mullikin J.C."/>
            <person name="Mungall A."/>
            <person name="Plumb R."/>
            <person name="Ross M."/>
            <person name="Shownkeen R."/>
            <person name="Sims S."/>
            <person name="Waterston R.H."/>
            <person name="Wilson R.K."/>
            <person name="Hillier L.W."/>
            <person name="McPherson J.D."/>
            <person name="Marra M.A."/>
            <person name="Mardis E.R."/>
            <person name="Fulton L.A."/>
            <person name="Chinwalla A.T."/>
            <person name="Pepin K.H."/>
            <person name="Gish W.R."/>
            <person name="Chissoe S.L."/>
            <person name="Wendl M.C."/>
            <person name="Delehaunty K.D."/>
            <person name="Miner T.L."/>
            <person name="Delehaunty A."/>
            <person name="Kramer J.B."/>
            <person name="Cook L.L."/>
            <person name="Fulton R.S."/>
            <person name="Johnson D.L."/>
            <person name="Minx P.J."/>
            <person name="Clifton S.W."/>
            <person name="Hawkins T."/>
            <person name="Branscomb E."/>
            <person name="Predki P."/>
            <person name="Richardson P."/>
            <person name="Wenning S."/>
            <person name="Slezak T."/>
            <person name="Doggett N."/>
            <person name="Cheng J.F."/>
            <person name="Olsen A."/>
            <person name="Lucas S."/>
            <person name="Elkin C."/>
            <person name="Uberbacher E."/>
            <person name="Frazier M."/>
            <person name="Gibbs R.A."/>
            <person name="Muzny D.M."/>
            <person name="Scherer S.E."/>
            <person name="Bouck J.B."/>
            <person name="Sodergren E.J."/>
            <person name="Worley K.C."/>
            <person name="Rives C.M."/>
            <person name="Gorrell J.H."/>
            <person name="Metzker M.L."/>
            <person name="Naylor S.L."/>
            <person name="Kucherlapati R.S."/>
            <person name="Nelson D.L."/>
            <person name="Weinstock G.M."/>
            <person name="Sakaki Y."/>
            <person name="Fujiyama A."/>
            <person name="Hattori M."/>
            <person name="Yada T."/>
            <person name="Toyoda A."/>
            <person name="Itoh T."/>
            <person name="Kawagoe C."/>
            <person name="Watanabe H."/>
            <person name="Totoki Y."/>
            <person name="Taylor T."/>
            <person name="Weissenbach J."/>
            <person name="Heilig R."/>
            <person name="Saurin W."/>
            <person name="Artiguenave F."/>
            <person name="Brottier P."/>
            <person name="Bruls T."/>
            <person name="Pelletier E."/>
            <person name="Robert C."/>
            <person name="Wincker P."/>
            <person name="Smith D.R."/>
            <person name="Doucette-Stamm L."/>
            <person name="Rubenfield M."/>
            <person name="Weinstock K."/>
            <person name="Lee H.M."/>
            <person name="Dubois J."/>
            <person name="Rosenthal A."/>
            <person name="Platzer M."/>
            <person name="Nyakatura G."/>
            <person name="Taudien S."/>
            <person name="Rump A."/>
            <person name="Yang H."/>
            <person name="Yu J."/>
            <person name="Wang J."/>
            <person name="Huang G."/>
            <person name="Gu J."/>
            <person name="Hood L."/>
            <person name="Rowen L."/>
            <person name="Madan A."/>
            <person name="Qin S."/>
            <person name="Davis R.W."/>
            <person name="Federspiel N.A."/>
            <person name="Abola A.P."/>
            <person name="Proctor M.J."/>
            <person name="Myers R.M."/>
            <person name="Schmutz J."/>
            <person name="Dickson M."/>
            <person name="Grimwood J."/>
            <person name="Cox D.R."/>
            <person name="Olson M.V."/>
            <person name="Kaul R."/>
            <person name="Raymond C."/>
            <person name="Shimizu N."/>
            <person name="Kawasaki K."/>
            <person name="Minoshima S."/>
            <person name="Evans G.A."/>
            <person name="Athanasiou M."/>
            <person name="Schultz R."/>
            <person name="Roe B.A."/>
            <person name="Chen F."/>
            <person name="Pan H."/>
            <person name="Ramser J."/>
            <person name="Lehrach H."/>
            <person name="Reinhardt R."/>
            <person name="McCombie W.R."/>
            <person name="de la Bastide M."/>
            <person name="Dedhia N."/>
            <person name="Blocker H."/>
            <person name="Hornischer K."/>
            <person name="Nordsiek G."/>
            <person name="Agarwala R."/>
            <person name="Aravind L."/>
            <person name="Bailey J.A."/>
            <person name="Bateman A."/>
            <person name="Batzoglou S."/>
            <person name="Birney E."/>
            <person name="Bork P."/>
            <person name="Brown D.G."/>
            <person name="Burge C.B."/>
            <person name="Cerutti L."/>
            <person name="Chen H.C."/>
            <person name="Church D."/>
            <person name="Clamp M."/>
            <person name="Copley R.R."/>
            <person name="Doerks T."/>
            <person name="Eddy S.R."/>
            <person name="Eichler E.E."/>
            <person name="Furey T.S."/>
            <person name="Galagan J."/>
            <person name="Gilbert J.G."/>
            <person name="Harmon C."/>
            <person name="Hayashizaki Y."/>
            <person name="Haussler D."/>
            <person name="Hermjakob H."/>
            <person name="Hokamp K."/>
            <person name="Jang W."/>
            <person name="Johnson L.S."/>
            <person name="Jones T.A."/>
            <person name="Kasif S."/>
            <person name="Kaspryzk A."/>
            <person name="Kennedy S."/>
            <person name="Kent W.J."/>
            <person name="Kitts P."/>
            <person name="Koonin E.V."/>
            <person name="Korf I."/>
            <person name="Kulp D."/>
            <person name="Lancet D."/>
            <person name="Lowe T.M."/>
            <person name="McLysaght A."/>
            <person name="Mikkelsen T."/>
            <person name="Moran J.V."/>
            <person name="Mulder N."/>
            <person name="Pollara V.J."/>
            <person name="Ponting C.P."/>
            <person name="Schuler G."/>
            <person name="Schultz J."/>
            <person name="Slater G."/>
            <person name="Smit A.F."/>
            <person name="Stupka E."/>
            <person name="Szustakowski J."/>
            <person name="Thierry-Mieg D."/>
            <person name="Thierry-Mieg J."/>
            <person name="Wagner L."/>
            <person name="Wallis J."/>
            <person name="Wheeler R."/>
            <person name="Williams A."/>
            <person name="Wolf Y.I."/>
            <person name="Wolfe K.H."/>
            <person name="Yang S.P."/>
            <person name="Yeh R.F."/>
            <person name="Collins F."/>
            <person name="Guyer M.S."/>
            <person name="Peterson J."/>
            <person name="Felsenfeld A."/>
            <person name="Wetterstrand K.A."/>
            <person name="Patrinos A."/>
            <person name="Morgan M.J."/>
            <person name="de Jong P."/>
            <person name="Catanese J.J."/>
            <person name="Osoegawa K."/>
            <person name="Shizuya H."/>
            <person name="Choi S."/>
            <person name="Chen Y.J."/>
        </authorList>
    </citation>
    <scope>NUCLEOTIDE SEQUENCE [LARGE SCALE GENOMIC DNA]</scope>
</reference>
<dbReference type="EMBL" id="AL512788">
    <property type="status" value="NOT_ANNOTATED_CDS"/>
    <property type="molecule type" value="Genomic_DNA"/>
</dbReference>
<dbReference type="OrthoDB" id="2161974at2759"/>
<organism evidence="1 2">
    <name type="scientific">Homo sapiens</name>
    <name type="common">Human</name>
    <dbReference type="NCBI Taxonomy" id="9606"/>
    <lineage>
        <taxon>Eukaryota</taxon>
        <taxon>Metazoa</taxon>
        <taxon>Chordata</taxon>
        <taxon>Craniata</taxon>
        <taxon>Vertebrata</taxon>
        <taxon>Euteleostomi</taxon>
        <taxon>Mammalia</taxon>
        <taxon>Eutheria</taxon>
        <taxon>Euarchontoglires</taxon>
        <taxon>Primates</taxon>
        <taxon>Haplorrhini</taxon>
        <taxon>Catarrhini</taxon>
        <taxon>Hominidae</taxon>
        <taxon>Homo</taxon>
    </lineage>
</organism>
<dbReference type="Ensembl" id="ENST00000477118.2">
    <property type="protein sequence ID" value="ENSP00000426436.1"/>
    <property type="gene ID" value="ENSG00000134369.18"/>
</dbReference>
<proteinExistence type="predicted"/>
<feature type="non-terminal residue" evidence="1">
    <location>
        <position position="1"/>
    </location>
</feature>
<dbReference type="ChiTaRS" id="NAV1">
    <property type="organism name" value="human"/>
</dbReference>
<gene>
    <name evidence="1" type="primary">NAV1</name>
</gene>
<dbReference type="HOGENOM" id="CLU_3418409_0_0_1"/>
<reference evidence="1" key="5">
    <citation type="submission" date="2025-09" db="UniProtKB">
        <authorList>
            <consortium name="Ensembl"/>
        </authorList>
    </citation>
    <scope>IDENTIFICATION</scope>
</reference>
<dbReference type="GeneTree" id="ENSGT00940000156637"/>
<dbReference type="VEuPathDB" id="HostDB:ENSG00000134369"/>
<keyword evidence="2" id="KW-1185">Reference proteome</keyword>
<reference evidence="1 2" key="3">
    <citation type="journal article" date="2006" name="Nature">
        <title>The DNA sequence and biological annotation of human chromosome 1.</title>
        <authorList>
            <person name="Gregory S.G."/>
            <person name="Barlow K.F."/>
            <person name="McLay K.E."/>
            <person name="Kaul R."/>
            <person name="Swarbreck D."/>
            <person name="Dunham A."/>
            <person name="Scott C.E."/>
            <person name="Howe K.L."/>
            <person name="Woodfine K."/>
            <person name="Spencer C.C."/>
            <person name="Jones M.C."/>
            <person name="Gillson C."/>
            <person name="Searle S."/>
            <person name="Zhou Y."/>
            <person name="Kokocinski F."/>
            <person name="McDonald L."/>
            <person name="Evans R."/>
            <person name="Phillips K."/>
            <person name="Atkinson A."/>
            <person name="Cooper R."/>
            <person name="Jones C."/>
            <person name="Hall R.E."/>
            <person name="Andrews T.D."/>
            <person name="Lloyd C."/>
            <person name="Ainscough R."/>
            <person name="Almeida J.P."/>
            <person name="Ambrose K.D."/>
            <person name="Anderson F."/>
            <person name="Andrew R.W."/>
            <person name="Ashwell R.I."/>
            <person name="Aubin K."/>
            <person name="Babbage A.K."/>
            <person name="Bagguley C.L."/>
            <person name="Bailey J."/>
            <person name="Beasley H."/>
            <person name="Bethel G."/>
            <person name="Bird C.P."/>
            <person name="Bray-Allen S."/>
            <person name="Brown J.Y."/>
            <person name="Brown A.J."/>
            <person name="Buckley D."/>
            <person name="Burton J."/>
            <person name="Bye J."/>
            <person name="Carder C."/>
            <person name="Chapman J.C."/>
            <person name="Clark S.Y."/>
            <person name="Clarke G."/>
            <person name="Clee C."/>
            <person name="Cobley V."/>
            <person name="Collier R.E."/>
            <person name="Corby N."/>
            <person name="Coville G.J."/>
            <person name="Davies J."/>
            <person name="Deadman R."/>
            <person name="Dunn M."/>
            <person name="Earthrowl M."/>
            <person name="Ellington A.G."/>
            <person name="Errington H."/>
            <person name="Frankish A."/>
            <person name="Frankland J."/>
            <person name="French L."/>
            <person name="Garner P."/>
            <person name="Garnett J."/>
            <person name="Gay L."/>
            <person name="Ghori M.R."/>
            <person name="Gibson R."/>
            <person name="Gilby L.M."/>
            <person name="Gillett W."/>
            <person name="Glithero R.J."/>
            <person name="Grafham D.V."/>
            <person name="Griffiths C."/>
            <person name="Griffiths-Jones S."/>
            <person name="Grocock R."/>
            <person name="Hammond S."/>
            <person name="Harrison E.S."/>
            <person name="Hart E."/>
            <person name="Haugen E."/>
            <person name="Heath P.D."/>
            <person name="Holmes S."/>
            <person name="Holt K."/>
            <person name="Howden P.J."/>
            <person name="Hunt A.R."/>
            <person name="Hunt S.E."/>
            <person name="Hunter G."/>
            <person name="Isherwood J."/>
            <person name="James R."/>
            <person name="Johnson C."/>
            <person name="Johnson D."/>
            <person name="Joy A."/>
            <person name="Kay M."/>
            <person name="Kershaw J.K."/>
            <person name="Kibukawa M."/>
            <person name="Kimberley A.M."/>
            <person name="King A."/>
            <person name="Knights A.J."/>
            <person name="Lad H."/>
            <person name="Laird G."/>
            <person name="Lawlor S."/>
            <person name="Leongamornlert D.A."/>
            <person name="Lloyd D.M."/>
            <person name="Loveland J."/>
            <person name="Lovell J."/>
            <person name="Lush M.J."/>
            <person name="Lyne R."/>
            <person name="Martin S."/>
            <person name="Mashreghi-Mohammadi M."/>
            <person name="Matthews L."/>
            <person name="Matthews N.S."/>
            <person name="McLaren S."/>
            <person name="Milne S."/>
            <person name="Mistry S."/>
            <person name="Moore M.J."/>
            <person name="Nickerson T."/>
            <person name="O'Dell C.N."/>
            <person name="Oliver K."/>
            <person name="Palmeiri A."/>
            <person name="Palmer S.A."/>
            <person name="Parker A."/>
            <person name="Patel D."/>
            <person name="Pearce A.V."/>
            <person name="Peck A.I."/>
            <person name="Pelan S."/>
            <person name="Phelps K."/>
            <person name="Phillimore B.J."/>
            <person name="Plumb R."/>
            <person name="Rajan J."/>
            <person name="Raymond C."/>
            <person name="Rouse G."/>
            <person name="Saenphimmachak C."/>
            <person name="Sehra H.K."/>
            <person name="Sheridan E."/>
            <person name="Shownkeen R."/>
            <person name="Sims S."/>
            <person name="Skuce C.D."/>
            <person name="Smith M."/>
            <person name="Steward C."/>
            <person name="Subramanian S."/>
            <person name="Sycamore N."/>
            <person name="Tracey A."/>
            <person name="Tromans A."/>
            <person name="Van Helmond Z."/>
            <person name="Wall M."/>
            <person name="Wallis J.M."/>
            <person name="White S."/>
            <person name="Whitehead S.L."/>
            <person name="Wilkinson J.E."/>
            <person name="Willey D.L."/>
            <person name="Williams H."/>
            <person name="Wilming L."/>
            <person name="Wray P.W."/>
            <person name="Wu Z."/>
            <person name="Coulson A."/>
            <person name="Vaudin M."/>
            <person name="Sulston J.E."/>
            <person name="Durbin R."/>
            <person name="Hubbard T."/>
            <person name="Wooster R."/>
            <person name="Dunham I."/>
            <person name="Carter N.P."/>
            <person name="McVean G."/>
            <person name="Ross M.T."/>
            <person name="Harrow J."/>
            <person name="Olson M.V."/>
            <person name="Beck S."/>
            <person name="Rogers J."/>
            <person name="Bentley D.R."/>
            <person name="Banerjee R."/>
            <person name="Bryant S.P."/>
            <person name="Burford D.C."/>
            <person name="Burrill W.D."/>
            <person name="Clegg S.M."/>
            <person name="Dhami P."/>
            <person name="Dovey O."/>
            <person name="Faulkner L.M."/>
            <person name="Gribble S.M."/>
            <person name="Langford C.F."/>
            <person name="Pandian R.D."/>
            <person name="Porter K.M."/>
            <person name="Prigmore E."/>
        </authorList>
    </citation>
    <scope>NUCLEOTIDE SEQUENCE [LARGE SCALE GENOMIC DNA]</scope>
</reference>
<evidence type="ECO:0000313" key="2">
    <source>
        <dbReference type="Proteomes" id="UP000005640"/>
    </source>
</evidence>
<protein>
    <submittedName>
        <fullName evidence="1">Neuron navigator 1</fullName>
    </submittedName>
</protein>
<reference evidence="1" key="4">
    <citation type="submission" date="2025-08" db="UniProtKB">
        <authorList>
            <consortium name="Ensembl"/>
        </authorList>
    </citation>
    <scope>IDENTIFICATION</scope>
</reference>
<name>H0YA94_HUMAN</name>
<evidence type="ECO:0000313" key="1">
    <source>
        <dbReference type="Ensembl" id="ENSP00000426436.1"/>
    </source>
</evidence>
<dbReference type="Bgee" id="ENSG00000134369">
    <property type="expression patterns" value="Expressed in endothelial cell and 192 other cell types or tissues"/>
</dbReference>
<dbReference type="EMBL" id="AC096677">
    <property type="status" value="NOT_ANNOTATED_CDS"/>
    <property type="molecule type" value="Genomic_DNA"/>
</dbReference>
<dbReference type="HGNC" id="HGNC:15989">
    <property type="gene designation" value="NAV1"/>
</dbReference>
<dbReference type="Proteomes" id="UP000005640">
    <property type="component" value="Chromosome 1"/>
</dbReference>
<dbReference type="OpenTargets" id="ENSG00000134369"/>